<evidence type="ECO:0000256" key="6">
    <source>
        <dbReference type="ARBA" id="ARBA00023157"/>
    </source>
</evidence>
<sequence>MARLSFLLLGALSALSGFANASSAVTDLIPSNFDQIVLKSGKPALVEFFAPWCGHCKTLAPVYEELAATFAFAEDKVTVAKVDADEHRDLGKRFGVQGFPTLKWFDGKSDKPEEYQGGRDLESLSKWITDKTGIKPRGAQKEPSKIEFLNDATFKTAVGGDKNVLVAFTAPWCGHCKTLAPIWETVANDFALESDIVIAKVDAEAENARALAKEQGVTGYPTIKFFPKGSTEPEAYSGARSEEAFVEFLNTKTGSNRAVGGGLNGKAGTVAVLDKLVAEYVPAKNFEKLATEIKKAAKDLQDKYAQYYVKVADKLAENQEYAAKELARLVKVLGKGGSAPEKLDDLVSRSNILRGFAGETVGKDEL</sequence>
<dbReference type="InterPro" id="IPR005788">
    <property type="entry name" value="PDI_thioredoxin-like_dom"/>
</dbReference>
<dbReference type="CDD" id="cd00238">
    <property type="entry name" value="ERp29c"/>
    <property type="match status" value="1"/>
</dbReference>
<gene>
    <name evidence="12" type="ORF">PMG11_07270</name>
</gene>
<dbReference type="InterPro" id="IPR011679">
    <property type="entry name" value="ERp29_C"/>
</dbReference>
<dbReference type="PROSITE" id="PS00194">
    <property type="entry name" value="THIOREDOXIN_1"/>
    <property type="match status" value="2"/>
</dbReference>
<dbReference type="PANTHER" id="PTHR45672:SF11">
    <property type="entry name" value="PROTEIN DISULFIDE-ISOMERASE C17H9.14C"/>
    <property type="match status" value="1"/>
</dbReference>
<dbReference type="SUPFAM" id="SSF52833">
    <property type="entry name" value="Thioredoxin-like"/>
    <property type="match status" value="2"/>
</dbReference>
<dbReference type="CDD" id="cd02998">
    <property type="entry name" value="PDI_a_ERp38"/>
    <property type="match status" value="2"/>
</dbReference>
<keyword evidence="4 10" id="KW-0732">Signal</keyword>
<feature type="signal peptide" evidence="10">
    <location>
        <begin position="1"/>
        <end position="21"/>
    </location>
</feature>
<comment type="similarity">
    <text evidence="2 9">Belongs to the protein disulfide isomerase family.</text>
</comment>
<evidence type="ECO:0000256" key="8">
    <source>
        <dbReference type="ARBA" id="ARBA00023284"/>
    </source>
</evidence>
<dbReference type="Gene3D" id="1.20.1150.12">
    <property type="entry name" value="Endoplasmic reticulum resident protein 29, C-terminal domain"/>
    <property type="match status" value="1"/>
</dbReference>
<evidence type="ECO:0000256" key="5">
    <source>
        <dbReference type="ARBA" id="ARBA00022737"/>
    </source>
</evidence>
<dbReference type="GO" id="GO:0006457">
    <property type="term" value="P:protein folding"/>
    <property type="evidence" value="ECO:0007669"/>
    <property type="project" value="TreeGrafter"/>
</dbReference>
<dbReference type="InterPro" id="IPR036249">
    <property type="entry name" value="Thioredoxin-like_sf"/>
</dbReference>
<feature type="domain" description="Thioredoxin" evidence="11">
    <location>
        <begin position="14"/>
        <end position="133"/>
    </location>
</feature>
<evidence type="ECO:0000256" key="10">
    <source>
        <dbReference type="SAM" id="SignalP"/>
    </source>
</evidence>
<evidence type="ECO:0000259" key="11">
    <source>
        <dbReference type="PROSITE" id="PS51352"/>
    </source>
</evidence>
<evidence type="ECO:0000256" key="2">
    <source>
        <dbReference type="ARBA" id="ARBA00006347"/>
    </source>
</evidence>
<dbReference type="GO" id="GO:0003756">
    <property type="term" value="F:protein disulfide isomerase activity"/>
    <property type="evidence" value="ECO:0007669"/>
    <property type="project" value="UniProtKB-EC"/>
</dbReference>
<comment type="catalytic activity">
    <reaction evidence="1">
        <text>Catalyzes the rearrangement of -S-S- bonds in proteins.</text>
        <dbReference type="EC" id="5.3.4.1"/>
    </reaction>
</comment>
<keyword evidence="7" id="KW-0413">Isomerase</keyword>
<evidence type="ECO:0000313" key="12">
    <source>
        <dbReference type="EMBL" id="CEJ58618.1"/>
    </source>
</evidence>
<dbReference type="OrthoDB" id="10264505at2759"/>
<keyword evidence="8" id="KW-0676">Redox-active center</keyword>
<dbReference type="NCBIfam" id="TIGR01126">
    <property type="entry name" value="pdi_dom"/>
    <property type="match status" value="2"/>
</dbReference>
<evidence type="ECO:0000256" key="4">
    <source>
        <dbReference type="ARBA" id="ARBA00022729"/>
    </source>
</evidence>
<dbReference type="STRING" id="104259.A0A0F7TPD9"/>
<dbReference type="AlphaFoldDB" id="A0A0F7TPD9"/>
<evidence type="ECO:0000256" key="7">
    <source>
        <dbReference type="ARBA" id="ARBA00023235"/>
    </source>
</evidence>
<reference evidence="13" key="1">
    <citation type="journal article" date="2015" name="Genome Announc.">
        <title>Draft genome sequence of the fungus Penicillium brasilianum MG11.</title>
        <authorList>
            <person name="Horn F."/>
            <person name="Linde J."/>
            <person name="Mattern D.J."/>
            <person name="Walther G."/>
            <person name="Guthke R."/>
            <person name="Brakhage A.A."/>
            <person name="Valiante V."/>
        </authorList>
    </citation>
    <scope>NUCLEOTIDE SEQUENCE [LARGE SCALE GENOMIC DNA]</scope>
    <source>
        <strain evidence="13">MG11</strain>
    </source>
</reference>
<feature type="domain" description="Thioredoxin" evidence="11">
    <location>
        <begin position="135"/>
        <end position="254"/>
    </location>
</feature>
<accession>A0A0F7TPD9</accession>
<dbReference type="FunFam" id="3.40.30.10:FF:000032">
    <property type="entry name" value="Protein disulfide-isomerase A6 homolog"/>
    <property type="match status" value="1"/>
</dbReference>
<proteinExistence type="inferred from homology"/>
<feature type="chain" id="PRO_5002522495" description="protein disulfide-isomerase" evidence="10">
    <location>
        <begin position="22"/>
        <end position="366"/>
    </location>
</feature>
<evidence type="ECO:0000313" key="13">
    <source>
        <dbReference type="Proteomes" id="UP000042958"/>
    </source>
</evidence>
<dbReference type="EMBL" id="CDHK01000006">
    <property type="protein sequence ID" value="CEJ58618.1"/>
    <property type="molecule type" value="Genomic_DNA"/>
</dbReference>
<dbReference type="Proteomes" id="UP000042958">
    <property type="component" value="Unassembled WGS sequence"/>
</dbReference>
<protein>
    <recommendedName>
        <fullName evidence="3">protein disulfide-isomerase</fullName>
        <ecNumber evidence="3">5.3.4.1</ecNumber>
    </recommendedName>
</protein>
<dbReference type="InterPro" id="IPR051063">
    <property type="entry name" value="PDI"/>
</dbReference>
<evidence type="ECO:0000256" key="3">
    <source>
        <dbReference type="ARBA" id="ARBA00012723"/>
    </source>
</evidence>
<organism evidence="12 13">
    <name type="scientific">Penicillium brasilianum</name>
    <dbReference type="NCBI Taxonomy" id="104259"/>
    <lineage>
        <taxon>Eukaryota</taxon>
        <taxon>Fungi</taxon>
        <taxon>Dikarya</taxon>
        <taxon>Ascomycota</taxon>
        <taxon>Pezizomycotina</taxon>
        <taxon>Eurotiomycetes</taxon>
        <taxon>Eurotiomycetidae</taxon>
        <taxon>Eurotiales</taxon>
        <taxon>Aspergillaceae</taxon>
        <taxon>Penicillium</taxon>
    </lineage>
</organism>
<dbReference type="InterPro" id="IPR017937">
    <property type="entry name" value="Thioredoxin_CS"/>
</dbReference>
<dbReference type="EC" id="5.3.4.1" evidence="3"/>
<evidence type="ECO:0000256" key="9">
    <source>
        <dbReference type="RuleBase" id="RU004208"/>
    </source>
</evidence>
<dbReference type="PANTHER" id="PTHR45672">
    <property type="entry name" value="PROTEIN DISULFIDE-ISOMERASE C17H9.14C-RELATED"/>
    <property type="match status" value="1"/>
</dbReference>
<keyword evidence="6" id="KW-1015">Disulfide bond</keyword>
<dbReference type="SUPFAM" id="SSF47933">
    <property type="entry name" value="ERP29 C domain-like"/>
    <property type="match status" value="1"/>
</dbReference>
<keyword evidence="13" id="KW-1185">Reference proteome</keyword>
<dbReference type="PRINTS" id="PR00421">
    <property type="entry name" value="THIOREDOXIN"/>
</dbReference>
<dbReference type="Pfam" id="PF07749">
    <property type="entry name" value="ERp29"/>
    <property type="match status" value="1"/>
</dbReference>
<dbReference type="InterPro" id="IPR013766">
    <property type="entry name" value="Thioredoxin_domain"/>
</dbReference>
<dbReference type="PROSITE" id="PS51352">
    <property type="entry name" value="THIOREDOXIN_2"/>
    <property type="match status" value="2"/>
</dbReference>
<dbReference type="Gene3D" id="3.40.30.10">
    <property type="entry name" value="Glutaredoxin"/>
    <property type="match status" value="2"/>
</dbReference>
<dbReference type="GO" id="GO:0005783">
    <property type="term" value="C:endoplasmic reticulum"/>
    <property type="evidence" value="ECO:0007669"/>
    <property type="project" value="InterPro"/>
</dbReference>
<dbReference type="Pfam" id="PF00085">
    <property type="entry name" value="Thioredoxin"/>
    <property type="match status" value="2"/>
</dbReference>
<name>A0A0F7TPD9_PENBI</name>
<evidence type="ECO:0000256" key="1">
    <source>
        <dbReference type="ARBA" id="ARBA00001182"/>
    </source>
</evidence>
<keyword evidence="5" id="KW-0677">Repeat</keyword>
<dbReference type="InterPro" id="IPR036356">
    <property type="entry name" value="ERp29_C_sf"/>
</dbReference>